<organism evidence="5 6">
    <name type="scientific">Methanobrevibacter smithii</name>
    <dbReference type="NCBI Taxonomy" id="2173"/>
    <lineage>
        <taxon>Archaea</taxon>
        <taxon>Methanobacteriati</taxon>
        <taxon>Methanobacteriota</taxon>
        <taxon>Methanomada group</taxon>
        <taxon>Methanobacteria</taxon>
        <taxon>Methanobacteriales</taxon>
        <taxon>Methanobacteriaceae</taxon>
        <taxon>Methanobrevibacter</taxon>
    </lineage>
</organism>
<dbReference type="GO" id="GO:0003677">
    <property type="term" value="F:DNA binding"/>
    <property type="evidence" value="ECO:0007669"/>
    <property type="project" value="UniProtKB-KW"/>
</dbReference>
<evidence type="ECO:0000256" key="3">
    <source>
        <dbReference type="ARBA" id="ARBA00023125"/>
    </source>
</evidence>
<dbReference type="AlphaFoldDB" id="A0A2H4U8U7"/>
<sequence>MKTTLDQIAEISIGASISRYSKKYDGEKQKIDVLYCTVDEFYTREGDIAKDIDSKYLTQKGDVIFKLSEPQVAVNIDENSDIPENVVVSSKFVIIKPKDVDSTFLAELLNSGIARNQIQKFSEGVIKQIKKSDVEKLEFEIPSMEEQKKYVETIQLINKEIALQKKLIIENMNLKEAIIQETQGVE</sequence>
<gene>
    <name evidence="5" type="ORF">BK798_02655</name>
</gene>
<dbReference type="GO" id="GO:0009307">
    <property type="term" value="P:DNA restriction-modification system"/>
    <property type="evidence" value="ECO:0007669"/>
    <property type="project" value="UniProtKB-KW"/>
</dbReference>
<protein>
    <recommendedName>
        <fullName evidence="4">Type I restriction modification DNA specificity domain-containing protein</fullName>
    </recommendedName>
</protein>
<evidence type="ECO:0000256" key="2">
    <source>
        <dbReference type="ARBA" id="ARBA00022747"/>
    </source>
</evidence>
<evidence type="ECO:0000313" key="5">
    <source>
        <dbReference type="EMBL" id="ATZ60540.1"/>
    </source>
</evidence>
<reference evidence="5 6" key="1">
    <citation type="submission" date="2016-10" db="EMBL/GenBank/DDBJ databases">
        <authorList>
            <person name="Varghese N."/>
        </authorList>
    </citation>
    <scope>NUCLEOTIDE SEQUENCE [LARGE SCALE GENOMIC DNA]</scope>
    <source>
        <strain evidence="5 6">KB11</strain>
    </source>
</reference>
<evidence type="ECO:0000313" key="6">
    <source>
        <dbReference type="Proteomes" id="UP000232133"/>
    </source>
</evidence>
<dbReference type="InterPro" id="IPR000055">
    <property type="entry name" value="Restrct_endonuc_typeI_TRD"/>
</dbReference>
<dbReference type="PANTHER" id="PTHR30408:SF13">
    <property type="entry name" value="TYPE I RESTRICTION ENZYME HINDI SPECIFICITY SUBUNIT"/>
    <property type="match status" value="1"/>
</dbReference>
<keyword evidence="3" id="KW-0238">DNA-binding</keyword>
<evidence type="ECO:0000259" key="4">
    <source>
        <dbReference type="Pfam" id="PF01420"/>
    </source>
</evidence>
<dbReference type="CDD" id="cd16961">
    <property type="entry name" value="RMtype1_S_TRD-CR_like"/>
    <property type="match status" value="1"/>
</dbReference>
<proteinExistence type="inferred from homology"/>
<dbReference type="PANTHER" id="PTHR30408">
    <property type="entry name" value="TYPE-1 RESTRICTION ENZYME ECOKI SPECIFICITY PROTEIN"/>
    <property type="match status" value="1"/>
</dbReference>
<dbReference type="Pfam" id="PF01420">
    <property type="entry name" value="Methylase_S"/>
    <property type="match status" value="1"/>
</dbReference>
<name>A0A2H4U8U7_METSM</name>
<dbReference type="SUPFAM" id="SSF116734">
    <property type="entry name" value="DNA methylase specificity domain"/>
    <property type="match status" value="1"/>
</dbReference>
<dbReference type="Proteomes" id="UP000232133">
    <property type="component" value="Chromosome"/>
</dbReference>
<accession>A0A2H4U8U7</accession>
<feature type="domain" description="Type I restriction modification DNA specificity" evidence="4">
    <location>
        <begin position="4"/>
        <end position="169"/>
    </location>
</feature>
<evidence type="ECO:0000256" key="1">
    <source>
        <dbReference type="ARBA" id="ARBA00010923"/>
    </source>
</evidence>
<dbReference type="InterPro" id="IPR044946">
    <property type="entry name" value="Restrct_endonuc_typeI_TRD_sf"/>
</dbReference>
<dbReference type="InterPro" id="IPR052021">
    <property type="entry name" value="Type-I_RS_S_subunit"/>
</dbReference>
<dbReference type="Gene3D" id="3.90.220.20">
    <property type="entry name" value="DNA methylase specificity domains"/>
    <property type="match status" value="1"/>
</dbReference>
<comment type="similarity">
    <text evidence="1">Belongs to the type-I restriction system S methylase family.</text>
</comment>
<keyword evidence="2" id="KW-0680">Restriction system</keyword>
<dbReference type="EMBL" id="CP017803">
    <property type="protein sequence ID" value="ATZ60540.1"/>
    <property type="molecule type" value="Genomic_DNA"/>
</dbReference>